<feature type="region of interest" description="Disordered" evidence="2">
    <location>
        <begin position="136"/>
        <end position="159"/>
    </location>
</feature>
<dbReference type="SUPFAM" id="SSF57667">
    <property type="entry name" value="beta-beta-alpha zinc fingers"/>
    <property type="match status" value="2"/>
</dbReference>
<dbReference type="PROSITE" id="PS50157">
    <property type="entry name" value="ZINC_FINGER_C2H2_2"/>
    <property type="match status" value="4"/>
</dbReference>
<proteinExistence type="predicted"/>
<evidence type="ECO:0000256" key="1">
    <source>
        <dbReference type="PROSITE-ProRule" id="PRU00042"/>
    </source>
</evidence>
<feature type="region of interest" description="Disordered" evidence="2">
    <location>
        <begin position="243"/>
        <end position="293"/>
    </location>
</feature>
<dbReference type="InterPro" id="IPR036236">
    <property type="entry name" value="Znf_C2H2_sf"/>
</dbReference>
<keyword evidence="1" id="KW-0863">Zinc-finger</keyword>
<feature type="compositionally biased region" description="Basic and acidic residues" evidence="2">
    <location>
        <begin position="261"/>
        <end position="292"/>
    </location>
</feature>
<feature type="compositionally biased region" description="Basic residues" evidence="2">
    <location>
        <begin position="149"/>
        <end position="159"/>
    </location>
</feature>
<name>A0ABS8SHE5_DATST</name>
<comment type="caution">
    <text evidence="4">The sequence shown here is derived from an EMBL/GenBank/DDBJ whole genome shotgun (WGS) entry which is preliminary data.</text>
</comment>
<dbReference type="PANTHER" id="PTHR46869:SF6">
    <property type="entry name" value="C2H2-TYPE DOMAIN-CONTAINING PROTEIN"/>
    <property type="match status" value="1"/>
</dbReference>
<gene>
    <name evidence="4" type="ORF">HAX54_037601</name>
</gene>
<dbReference type="Pfam" id="PF13912">
    <property type="entry name" value="zf-C2H2_6"/>
    <property type="match status" value="4"/>
</dbReference>
<evidence type="ECO:0000259" key="3">
    <source>
        <dbReference type="PROSITE" id="PS50157"/>
    </source>
</evidence>
<evidence type="ECO:0000256" key="2">
    <source>
        <dbReference type="SAM" id="MobiDB-lite"/>
    </source>
</evidence>
<feature type="domain" description="C2H2-type" evidence="3">
    <location>
        <begin position="11"/>
        <end position="33"/>
    </location>
</feature>
<reference evidence="4 5" key="1">
    <citation type="journal article" date="2021" name="BMC Genomics">
        <title>Datura genome reveals duplications of psychoactive alkaloid biosynthetic genes and high mutation rate following tissue culture.</title>
        <authorList>
            <person name="Rajewski A."/>
            <person name="Carter-House D."/>
            <person name="Stajich J."/>
            <person name="Litt A."/>
        </authorList>
    </citation>
    <scope>NUCLEOTIDE SEQUENCE [LARGE SCALE GENOMIC DNA]</scope>
    <source>
        <strain evidence="4">AR-01</strain>
    </source>
</reference>
<dbReference type="SMART" id="SM00355">
    <property type="entry name" value="ZnF_C2H2"/>
    <property type="match status" value="4"/>
</dbReference>
<keyword evidence="1" id="KW-0479">Metal-binding</keyword>
<keyword evidence="1" id="KW-0862">Zinc</keyword>
<evidence type="ECO:0000313" key="4">
    <source>
        <dbReference type="EMBL" id="MCD7458238.1"/>
    </source>
</evidence>
<organism evidence="4 5">
    <name type="scientific">Datura stramonium</name>
    <name type="common">Jimsonweed</name>
    <name type="synonym">Common thornapple</name>
    <dbReference type="NCBI Taxonomy" id="4076"/>
    <lineage>
        <taxon>Eukaryota</taxon>
        <taxon>Viridiplantae</taxon>
        <taxon>Streptophyta</taxon>
        <taxon>Embryophyta</taxon>
        <taxon>Tracheophyta</taxon>
        <taxon>Spermatophyta</taxon>
        <taxon>Magnoliopsida</taxon>
        <taxon>eudicotyledons</taxon>
        <taxon>Gunneridae</taxon>
        <taxon>Pentapetalae</taxon>
        <taxon>asterids</taxon>
        <taxon>lamiids</taxon>
        <taxon>Solanales</taxon>
        <taxon>Solanaceae</taxon>
        <taxon>Solanoideae</taxon>
        <taxon>Datureae</taxon>
        <taxon>Datura</taxon>
    </lineage>
</organism>
<feature type="domain" description="C2H2-type" evidence="3">
    <location>
        <begin position="393"/>
        <end position="415"/>
    </location>
</feature>
<dbReference type="Gene3D" id="3.30.160.60">
    <property type="entry name" value="Classic Zinc Finger"/>
    <property type="match status" value="2"/>
</dbReference>
<dbReference type="Proteomes" id="UP000823775">
    <property type="component" value="Unassembled WGS sequence"/>
</dbReference>
<protein>
    <recommendedName>
        <fullName evidence="3">C2H2-type domain-containing protein</fullName>
    </recommendedName>
</protein>
<feature type="domain" description="C2H2-type" evidence="3">
    <location>
        <begin position="326"/>
        <end position="353"/>
    </location>
</feature>
<keyword evidence="5" id="KW-1185">Reference proteome</keyword>
<evidence type="ECO:0000313" key="5">
    <source>
        <dbReference type="Proteomes" id="UP000823775"/>
    </source>
</evidence>
<accession>A0ABS8SHE5</accession>
<feature type="domain" description="C2H2-type" evidence="3">
    <location>
        <begin position="91"/>
        <end position="118"/>
    </location>
</feature>
<dbReference type="InterPro" id="IPR013087">
    <property type="entry name" value="Znf_C2H2_type"/>
</dbReference>
<dbReference type="PROSITE" id="PS00028">
    <property type="entry name" value="ZINC_FINGER_C2H2_1"/>
    <property type="match status" value="4"/>
</dbReference>
<dbReference type="PANTHER" id="PTHR46869">
    <property type="entry name" value="C2H2-LIKE ZINC FINGER PROTEIN"/>
    <property type="match status" value="1"/>
</dbReference>
<sequence length="488" mass="54542">MGEDQEVLLKHVCKFCNKSFHCGRSLGGHMRSHMINTTDGETSRKKLPALIISSNGNLDMGNQSVNYGLRENPKKTSKFAEDTLLPNQNNKVCKECGKSFQSWKALFGHMKCHSSMNNSVEEDSWNSGANNQKQLVMDSESDTEAAAPNKKKRSSRRMMKRYMAPTTSSSLTAAANASPCVSEIEHEQEEIAMSLILLSRDVGNWVGQNHVTECSDNNSQYLQSRLSTKCKDGGDLVKLIKKVRNGKTEQGESSKSPTNGQKRDKSELPTDKFLGDEKMKKTKVDNENRVDESEVEFVPNKLVKGSGSVMSQMDSDPKENSSKIKFECTTCNKSFHSYQALGGHRASHKNTKAENCTSIDIDHIKNCSKESGINEFGQKIENNCGSKKQLKMHECPICLKIFPSGQALGGHKRSHLIADAKRNNNNNNQSVEIQKPIPEIRNFLDLNLPAPVDEEDNMLDSSSEHTEFQQWWIDSSHKHEQLLGLLSN</sequence>
<dbReference type="EMBL" id="JACEIK010000505">
    <property type="protein sequence ID" value="MCD7458238.1"/>
    <property type="molecule type" value="Genomic_DNA"/>
</dbReference>